<evidence type="ECO:0000313" key="5">
    <source>
        <dbReference type="EMBL" id="MFC6440370.1"/>
    </source>
</evidence>
<keyword evidence="6" id="KW-1185">Reference proteome</keyword>
<dbReference type="PROSITE" id="PS51257">
    <property type="entry name" value="PROKAR_LIPOPROTEIN"/>
    <property type="match status" value="1"/>
</dbReference>
<sequence>MTLFKYSLIAAAVLGLSACSLEGDDGKDGTDGSNGSDGVNSLVMQTALVVGNGQCPNGGVQIDSGLDDNRDGVLDSGEIDATEYVCSPGNTSVNNAELLSSLNNSWFVAGQQEIASNKQTWLDATAVAAGKNATSKGPGQGKAKNIILFVGDGMGISTVTAARILEGQMQGKMGEEHQLSFDKFPFAGLSKTYNVDAQTPDSAGTMTAMMSGVKTDVGVIGVNENISRGDCSTVAGNELVTALELAEIAGKSTGIVSTARITHATPAATYAKSADRNWEDVSDMPQAAIDAGCKDIAWQLINFESQLEARYSGLDVDGIEVVFGGGRRHFLPKDAAYNTPDAVSSVEGDRTDGVDLTANWQLQYPGGEYVWDQTSFDAIDATTTERVLGLFNESHMQYAADRANDIAGEPSLTELTTKAIDILDNNQQGYFLMVEAGRIDHAHHAGNAYGALNDTMEFAKAVQAAVDMTSDEDTLIIVTADHGHVFTIAGYPKRGNPILGKVVNIGASEPAMAADGMPYTTLGYTNGLGYRDLADVTDSDASYAAAADAGRKDLAEVDTTTPGYHQEALIPLADSETHSGEDVGIYVRGPGAWLVNGTNEQSMIFHLMNYAGELTEKADAALPAAK</sequence>
<feature type="chain" id="PRO_5047501258" evidence="3">
    <location>
        <begin position="23"/>
        <end position="626"/>
    </location>
</feature>
<dbReference type="Proteomes" id="UP001596364">
    <property type="component" value="Unassembled WGS sequence"/>
</dbReference>
<dbReference type="InterPro" id="IPR055575">
    <property type="entry name" value="DUF7151"/>
</dbReference>
<proteinExistence type="inferred from homology"/>
<dbReference type="EMBL" id="JBHSUS010000001">
    <property type="protein sequence ID" value="MFC6440370.1"/>
    <property type="molecule type" value="Genomic_DNA"/>
</dbReference>
<comment type="caution">
    <text evidence="5">The sequence shown here is derived from an EMBL/GenBank/DDBJ whole genome shotgun (WGS) entry which is preliminary data.</text>
</comment>
<dbReference type="PRINTS" id="PR00113">
    <property type="entry name" value="ALKPHPHTASE"/>
</dbReference>
<gene>
    <name evidence="5" type="ORF">ACFP85_09445</name>
</gene>
<dbReference type="PANTHER" id="PTHR11596">
    <property type="entry name" value="ALKALINE PHOSPHATASE"/>
    <property type="match status" value="1"/>
</dbReference>
<organism evidence="5 6">
    <name type="scientific">Pseudobowmanella zhangzhouensis</name>
    <dbReference type="NCBI Taxonomy" id="1537679"/>
    <lineage>
        <taxon>Bacteria</taxon>
        <taxon>Pseudomonadati</taxon>
        <taxon>Pseudomonadota</taxon>
        <taxon>Gammaproteobacteria</taxon>
        <taxon>Alteromonadales</taxon>
        <taxon>Alteromonadaceae</taxon>
    </lineage>
</organism>
<keyword evidence="1" id="KW-0597">Phosphoprotein</keyword>
<dbReference type="Pfam" id="PF00245">
    <property type="entry name" value="Alk_phosphatase"/>
    <property type="match status" value="1"/>
</dbReference>
<protein>
    <submittedName>
        <fullName evidence="5">Alkaline phosphatase</fullName>
    </submittedName>
</protein>
<name>A0ABW1XK81_9ALTE</name>
<dbReference type="SUPFAM" id="SSF53649">
    <property type="entry name" value="Alkaline phosphatase-like"/>
    <property type="match status" value="1"/>
</dbReference>
<comment type="similarity">
    <text evidence="2">Belongs to the alkaline phosphatase family.</text>
</comment>
<evidence type="ECO:0000256" key="3">
    <source>
        <dbReference type="SAM" id="SignalP"/>
    </source>
</evidence>
<dbReference type="PANTHER" id="PTHR11596:SF5">
    <property type="entry name" value="ALKALINE PHOSPHATASE"/>
    <property type="match status" value="1"/>
</dbReference>
<dbReference type="InterPro" id="IPR001952">
    <property type="entry name" value="Alkaline_phosphatase"/>
</dbReference>
<dbReference type="RefSeq" id="WP_131258175.1">
    <property type="nucleotide sequence ID" value="NZ_JBHSUS010000001.1"/>
</dbReference>
<dbReference type="SMART" id="SM00098">
    <property type="entry name" value="alkPPc"/>
    <property type="match status" value="1"/>
</dbReference>
<accession>A0ABW1XK81</accession>
<evidence type="ECO:0000256" key="1">
    <source>
        <dbReference type="ARBA" id="ARBA00022553"/>
    </source>
</evidence>
<evidence type="ECO:0000313" key="6">
    <source>
        <dbReference type="Proteomes" id="UP001596364"/>
    </source>
</evidence>
<dbReference type="InterPro" id="IPR017850">
    <property type="entry name" value="Alkaline_phosphatase_core_sf"/>
</dbReference>
<evidence type="ECO:0000256" key="2">
    <source>
        <dbReference type="RuleBase" id="RU003946"/>
    </source>
</evidence>
<dbReference type="CDD" id="cd16012">
    <property type="entry name" value="ALP"/>
    <property type="match status" value="1"/>
</dbReference>
<reference evidence="6" key="1">
    <citation type="journal article" date="2019" name="Int. J. Syst. Evol. Microbiol.">
        <title>The Global Catalogue of Microorganisms (GCM) 10K type strain sequencing project: providing services to taxonomists for standard genome sequencing and annotation.</title>
        <authorList>
            <consortium name="The Broad Institute Genomics Platform"/>
            <consortium name="The Broad Institute Genome Sequencing Center for Infectious Disease"/>
            <person name="Wu L."/>
            <person name="Ma J."/>
        </authorList>
    </citation>
    <scope>NUCLEOTIDE SEQUENCE [LARGE SCALE GENOMIC DNA]</scope>
    <source>
        <strain evidence="6">CGMCC 1.16031</strain>
    </source>
</reference>
<dbReference type="Pfam" id="PF23657">
    <property type="entry name" value="DUF7151"/>
    <property type="match status" value="1"/>
</dbReference>
<dbReference type="Gene3D" id="3.40.720.10">
    <property type="entry name" value="Alkaline Phosphatase, subunit A"/>
    <property type="match status" value="1"/>
</dbReference>
<keyword evidence="3" id="KW-0732">Signal</keyword>
<feature type="domain" description="DUF7151" evidence="4">
    <location>
        <begin position="40"/>
        <end position="86"/>
    </location>
</feature>
<feature type="signal peptide" evidence="3">
    <location>
        <begin position="1"/>
        <end position="22"/>
    </location>
</feature>
<evidence type="ECO:0000259" key="4">
    <source>
        <dbReference type="Pfam" id="PF23657"/>
    </source>
</evidence>